<name>A0ACB9ZQX0_CATRO</name>
<evidence type="ECO:0000313" key="1">
    <source>
        <dbReference type="EMBL" id="KAI5650000.1"/>
    </source>
</evidence>
<comment type="caution">
    <text evidence="1">The sequence shown here is derived from an EMBL/GenBank/DDBJ whole genome shotgun (WGS) entry which is preliminary data.</text>
</comment>
<accession>A0ACB9ZQX0</accession>
<dbReference type="EMBL" id="CM044708">
    <property type="protein sequence ID" value="KAI5650000.1"/>
    <property type="molecule type" value="Genomic_DNA"/>
</dbReference>
<dbReference type="Proteomes" id="UP001060085">
    <property type="component" value="Linkage Group LG08"/>
</dbReference>
<organism evidence="1 2">
    <name type="scientific">Catharanthus roseus</name>
    <name type="common">Madagascar periwinkle</name>
    <name type="synonym">Vinca rosea</name>
    <dbReference type="NCBI Taxonomy" id="4058"/>
    <lineage>
        <taxon>Eukaryota</taxon>
        <taxon>Viridiplantae</taxon>
        <taxon>Streptophyta</taxon>
        <taxon>Embryophyta</taxon>
        <taxon>Tracheophyta</taxon>
        <taxon>Spermatophyta</taxon>
        <taxon>Magnoliopsida</taxon>
        <taxon>eudicotyledons</taxon>
        <taxon>Gunneridae</taxon>
        <taxon>Pentapetalae</taxon>
        <taxon>asterids</taxon>
        <taxon>lamiids</taxon>
        <taxon>Gentianales</taxon>
        <taxon>Apocynaceae</taxon>
        <taxon>Rauvolfioideae</taxon>
        <taxon>Vinceae</taxon>
        <taxon>Catharanthinae</taxon>
        <taxon>Catharanthus</taxon>
    </lineage>
</organism>
<reference evidence="2" key="1">
    <citation type="journal article" date="2023" name="Nat. Plants">
        <title>Single-cell RNA sequencing provides a high-resolution roadmap for understanding the multicellular compartmentation of specialized metabolism.</title>
        <authorList>
            <person name="Sun S."/>
            <person name="Shen X."/>
            <person name="Li Y."/>
            <person name="Li Y."/>
            <person name="Wang S."/>
            <person name="Li R."/>
            <person name="Zhang H."/>
            <person name="Shen G."/>
            <person name="Guo B."/>
            <person name="Wei J."/>
            <person name="Xu J."/>
            <person name="St-Pierre B."/>
            <person name="Chen S."/>
            <person name="Sun C."/>
        </authorList>
    </citation>
    <scope>NUCLEOTIDE SEQUENCE [LARGE SCALE GENOMIC DNA]</scope>
</reference>
<evidence type="ECO:0000313" key="2">
    <source>
        <dbReference type="Proteomes" id="UP001060085"/>
    </source>
</evidence>
<gene>
    <name evidence="1" type="ORF">M9H77_36005</name>
</gene>
<sequence length="144" mass="16791">MPEEMNSYHEMIIDAAGPNFISHEKTNHEVPPHLVAKKCFDILKEVERPLVEDDDRHSVLYACTELLYIKSENQLTQKSDDNVLSLVHDFFLSEELDIAVESYFEEVKNDEIKIEWDSDEDSDEETDEDFDASTDNNSNEDFDR</sequence>
<protein>
    <submittedName>
        <fullName evidence="1">Uncharacterized protein</fullName>
    </submittedName>
</protein>
<proteinExistence type="predicted"/>
<keyword evidence="2" id="KW-1185">Reference proteome</keyword>